<feature type="domain" description="BIG2" evidence="1">
    <location>
        <begin position="38"/>
        <end position="115"/>
    </location>
</feature>
<dbReference type="SUPFAM" id="SSF49373">
    <property type="entry name" value="Invasin/intimin cell-adhesion fragments"/>
    <property type="match status" value="1"/>
</dbReference>
<dbReference type="PROSITE" id="PS51257">
    <property type="entry name" value="PROKAR_LIPOPROTEIN"/>
    <property type="match status" value="1"/>
</dbReference>
<dbReference type="InterPro" id="IPR008964">
    <property type="entry name" value="Invasin/intimin_cell_adhesion"/>
</dbReference>
<protein>
    <submittedName>
        <fullName evidence="2">Ig-like domain-containing protein</fullName>
    </submittedName>
</protein>
<dbReference type="SMART" id="SM00635">
    <property type="entry name" value="BID_2"/>
    <property type="match status" value="1"/>
</dbReference>
<keyword evidence="3" id="KW-1185">Reference proteome</keyword>
<evidence type="ECO:0000313" key="3">
    <source>
        <dbReference type="Proteomes" id="UP001597342"/>
    </source>
</evidence>
<dbReference type="Proteomes" id="UP001597342">
    <property type="component" value="Unassembled WGS sequence"/>
</dbReference>
<reference evidence="3" key="1">
    <citation type="journal article" date="2019" name="Int. J. Syst. Evol. Microbiol.">
        <title>The Global Catalogue of Microorganisms (GCM) 10K type strain sequencing project: providing services to taxonomists for standard genome sequencing and annotation.</title>
        <authorList>
            <consortium name="The Broad Institute Genomics Platform"/>
            <consortium name="The Broad Institute Genome Sequencing Center for Infectious Disease"/>
            <person name="Wu L."/>
            <person name="Ma J."/>
        </authorList>
    </citation>
    <scope>NUCLEOTIDE SEQUENCE [LARGE SCALE GENOMIC DNA]</scope>
    <source>
        <strain evidence="3">JCM 3389</strain>
    </source>
</reference>
<evidence type="ECO:0000313" key="2">
    <source>
        <dbReference type="EMBL" id="MFD2100613.1"/>
    </source>
</evidence>
<gene>
    <name evidence="2" type="ORF">ACFSJE_12560</name>
</gene>
<accession>A0ABW4Y235</accession>
<evidence type="ECO:0000259" key="1">
    <source>
        <dbReference type="SMART" id="SM00635"/>
    </source>
</evidence>
<dbReference type="Gene3D" id="2.60.40.1080">
    <property type="match status" value="1"/>
</dbReference>
<dbReference type="Pfam" id="PF02368">
    <property type="entry name" value="Big_2"/>
    <property type="match status" value="1"/>
</dbReference>
<sequence>MEKIVQLKRIKGQELCLIFLLIFLGCSKDDDLLPQATAVEEVEIVTEERNVTIGETIQLNSAVIPEDADNPTILWGTDNPDVATVDELGKVTGHKLGVVTIFAISKENLSISDSVVLHVE</sequence>
<organism evidence="2 3">
    <name type="scientific">Flagellimonas iocasae</name>
    <dbReference type="NCBI Taxonomy" id="2055905"/>
    <lineage>
        <taxon>Bacteria</taxon>
        <taxon>Pseudomonadati</taxon>
        <taxon>Bacteroidota</taxon>
        <taxon>Flavobacteriia</taxon>
        <taxon>Flavobacteriales</taxon>
        <taxon>Flavobacteriaceae</taxon>
        <taxon>Flagellimonas</taxon>
    </lineage>
</organism>
<dbReference type="RefSeq" id="WP_379831317.1">
    <property type="nucleotide sequence ID" value="NZ_JBHUHU010000003.1"/>
</dbReference>
<dbReference type="InterPro" id="IPR003343">
    <property type="entry name" value="Big_2"/>
</dbReference>
<name>A0ABW4Y235_9FLAO</name>
<proteinExistence type="predicted"/>
<comment type="caution">
    <text evidence="2">The sequence shown here is derived from an EMBL/GenBank/DDBJ whole genome shotgun (WGS) entry which is preliminary data.</text>
</comment>
<dbReference type="EMBL" id="JBHUHU010000003">
    <property type="protein sequence ID" value="MFD2100613.1"/>
    <property type="molecule type" value="Genomic_DNA"/>
</dbReference>